<keyword evidence="3" id="KW-1185">Reference proteome</keyword>
<proteinExistence type="predicted"/>
<gene>
    <name evidence="2" type="ORF">M409DRAFT_54408</name>
</gene>
<dbReference type="GeneID" id="54565973"/>
<feature type="compositionally biased region" description="Low complexity" evidence="1">
    <location>
        <begin position="82"/>
        <end position="96"/>
    </location>
</feature>
<name>A0A6A6CMS4_ZASCE</name>
<reference evidence="2" key="1">
    <citation type="journal article" date="2020" name="Stud. Mycol.">
        <title>101 Dothideomycetes genomes: a test case for predicting lifestyles and emergence of pathogens.</title>
        <authorList>
            <person name="Haridas S."/>
            <person name="Albert R."/>
            <person name="Binder M."/>
            <person name="Bloem J."/>
            <person name="Labutti K."/>
            <person name="Salamov A."/>
            <person name="Andreopoulos B."/>
            <person name="Baker S."/>
            <person name="Barry K."/>
            <person name="Bills G."/>
            <person name="Bluhm B."/>
            <person name="Cannon C."/>
            <person name="Castanera R."/>
            <person name="Culley D."/>
            <person name="Daum C."/>
            <person name="Ezra D."/>
            <person name="Gonzalez J."/>
            <person name="Henrissat B."/>
            <person name="Kuo A."/>
            <person name="Liang C."/>
            <person name="Lipzen A."/>
            <person name="Lutzoni F."/>
            <person name="Magnuson J."/>
            <person name="Mondo S."/>
            <person name="Nolan M."/>
            <person name="Ohm R."/>
            <person name="Pangilinan J."/>
            <person name="Park H.-J."/>
            <person name="Ramirez L."/>
            <person name="Alfaro M."/>
            <person name="Sun H."/>
            <person name="Tritt A."/>
            <person name="Yoshinaga Y."/>
            <person name="Zwiers L.-H."/>
            <person name="Turgeon B."/>
            <person name="Goodwin S."/>
            <person name="Spatafora J."/>
            <person name="Crous P."/>
            <person name="Grigoriev I."/>
        </authorList>
    </citation>
    <scope>NUCLEOTIDE SEQUENCE</scope>
    <source>
        <strain evidence="2">ATCC 36951</strain>
    </source>
</reference>
<evidence type="ECO:0000256" key="1">
    <source>
        <dbReference type="SAM" id="MobiDB-lite"/>
    </source>
</evidence>
<evidence type="ECO:0000313" key="2">
    <source>
        <dbReference type="EMBL" id="KAF2167222.1"/>
    </source>
</evidence>
<evidence type="ECO:0000313" key="3">
    <source>
        <dbReference type="Proteomes" id="UP000799537"/>
    </source>
</evidence>
<organism evidence="2 3">
    <name type="scientific">Zasmidium cellare ATCC 36951</name>
    <dbReference type="NCBI Taxonomy" id="1080233"/>
    <lineage>
        <taxon>Eukaryota</taxon>
        <taxon>Fungi</taxon>
        <taxon>Dikarya</taxon>
        <taxon>Ascomycota</taxon>
        <taxon>Pezizomycotina</taxon>
        <taxon>Dothideomycetes</taxon>
        <taxon>Dothideomycetidae</taxon>
        <taxon>Mycosphaerellales</taxon>
        <taxon>Mycosphaerellaceae</taxon>
        <taxon>Zasmidium</taxon>
    </lineage>
</organism>
<feature type="region of interest" description="Disordered" evidence="1">
    <location>
        <begin position="78"/>
        <end position="169"/>
    </location>
</feature>
<dbReference type="RefSeq" id="XP_033668111.1">
    <property type="nucleotide sequence ID" value="XM_033812701.1"/>
</dbReference>
<dbReference type="EMBL" id="ML993594">
    <property type="protein sequence ID" value="KAF2167222.1"/>
    <property type="molecule type" value="Genomic_DNA"/>
</dbReference>
<dbReference type="Proteomes" id="UP000799537">
    <property type="component" value="Unassembled WGS sequence"/>
</dbReference>
<protein>
    <submittedName>
        <fullName evidence="2">Uncharacterized protein</fullName>
    </submittedName>
</protein>
<accession>A0A6A6CMS4</accession>
<dbReference type="AlphaFoldDB" id="A0A6A6CMS4"/>
<sequence length="169" mass="18862">MNRPILMTAFHDFQSLGMFIAGSFHSPTRPQPDRAPEHYPRERPLVYFLAALSRYSEQNIDMTALCRSGYITAPGLLDSTTSPQIVSPSSLASSPSTRVPEPPPYYRRRRQNIGSAETSPYRPWVVPGPKDIPFEPTAVQEGQKRGHWTGRGSTSDLINFPETESDVEG</sequence>